<dbReference type="AlphaFoldDB" id="A0A1W0WV98"/>
<feature type="domain" description="VIT" evidence="3">
    <location>
        <begin position="1"/>
        <end position="100"/>
    </location>
</feature>
<dbReference type="InterPro" id="IPR036465">
    <property type="entry name" value="vWFA_dom_sf"/>
</dbReference>
<dbReference type="PROSITE" id="PS51468">
    <property type="entry name" value="VIT"/>
    <property type="match status" value="1"/>
</dbReference>
<feature type="region of interest" description="Disordered" evidence="1">
    <location>
        <begin position="505"/>
        <end position="533"/>
    </location>
</feature>
<dbReference type="Pfam" id="PF13768">
    <property type="entry name" value="VWA_3"/>
    <property type="match status" value="1"/>
</dbReference>
<dbReference type="InterPro" id="IPR013694">
    <property type="entry name" value="VIT"/>
</dbReference>
<protein>
    <submittedName>
        <fullName evidence="4">von Willebrand factor A domain-containing protein</fullName>
    </submittedName>
</protein>
<dbReference type="SUPFAM" id="SSF53300">
    <property type="entry name" value="vWA-like"/>
    <property type="match status" value="1"/>
</dbReference>
<evidence type="ECO:0000256" key="1">
    <source>
        <dbReference type="SAM" id="MobiDB-lite"/>
    </source>
</evidence>
<dbReference type="SMART" id="SM00327">
    <property type="entry name" value="VWA"/>
    <property type="match status" value="1"/>
</dbReference>
<comment type="caution">
    <text evidence="4">The sequence shown here is derived from an EMBL/GenBank/DDBJ whole genome shotgun (WGS) entry which is preliminary data.</text>
</comment>
<evidence type="ECO:0000259" key="2">
    <source>
        <dbReference type="PROSITE" id="PS50234"/>
    </source>
</evidence>
<dbReference type="Pfam" id="PF08487">
    <property type="entry name" value="VIT"/>
    <property type="match status" value="1"/>
</dbReference>
<dbReference type="PANTHER" id="PTHR45737:SF6">
    <property type="entry name" value="VON WILLEBRAND FACTOR A DOMAIN-CONTAINING PROTEIN 5A"/>
    <property type="match status" value="1"/>
</dbReference>
<dbReference type="Proteomes" id="UP000192578">
    <property type="component" value="Unassembled WGS sequence"/>
</dbReference>
<dbReference type="PROSITE" id="PS50234">
    <property type="entry name" value="VWFA"/>
    <property type="match status" value="1"/>
</dbReference>
<evidence type="ECO:0000313" key="4">
    <source>
        <dbReference type="EMBL" id="OQV19139.1"/>
    </source>
</evidence>
<reference evidence="5" key="1">
    <citation type="submission" date="2017-01" db="EMBL/GenBank/DDBJ databases">
        <title>Comparative genomics of anhydrobiosis in the tardigrade Hypsibius dujardini.</title>
        <authorList>
            <person name="Yoshida Y."/>
            <person name="Koutsovoulos G."/>
            <person name="Laetsch D."/>
            <person name="Stevens L."/>
            <person name="Kumar S."/>
            <person name="Horikawa D."/>
            <person name="Ishino K."/>
            <person name="Komine S."/>
            <person name="Tomita M."/>
            <person name="Blaxter M."/>
            <person name="Arakawa K."/>
        </authorList>
    </citation>
    <scope>NUCLEOTIDE SEQUENCE [LARGE SCALE GENOMIC DNA]</scope>
    <source>
        <strain evidence="5">Z151</strain>
    </source>
</reference>
<sequence length="785" mass="86105">MTYENICNRVSTIWTRKRASINYSNRNASIVGLTIEIDNRTLTSVFKKKDEAFKEYTEALKRNDVLMLLDQSERSDDTFVLSVGRLPPGKECKVSISYVTTLESVTETKSRLTIPTSLYPRYDPTPKLQKTGVVAPETFQSTVSYKATLSGHIQAVDTIENITSPTHPLSVTTVGPKEASVTFNGTQQALDKDLVIEVELKKNPQSYVEVEETSPGVYTAMYAFVPSFKPDNSGINSELIFVVDCSGSMSDENKIDDARRAVQIFLRSIPEGAYFNFYKFGSRFESLFPQSQLYSADTFAQAKAYADAINADLGGTEILEPLQKIYTSAPRSGFSRQIFVLTDGEVTNTQEVISLVRQNADNSRVFAFGLGQSPSRSLVNGIALAGNGKAEFIKHGEVLENSIGRQLARALQPSVTDVRVVFHGVTQVQQAPTVVPPVFKGDRQIVYAIFGLDKGDDATARPFYIELKIGQDKTKVPFTIPIKRSSEKPFLAQLAARELIRHLELEQKAPPRPTGSLQFGRHPSPVPSDNQTQESITALSLNFRVLSKYVSLVAVESRTGRNATSDKMELREVPIQKSMNPKAESYQSFGFASNIMMASPMQSFHRVHGFPGAPMPAMAGSFAFSSAGLSKLSSSASSSHRVQSHPSAVLSEADDFSEPIAGEQNQQADVMVGLLTSTTTEKPNSAATLNKLLNLQQWNGAWNLTEELARLSNVTVTEVHSAVPGLDDTVLGTLLAVTVVKERFAQQTDVWQAIINKATAFLDKQPDQAAIQSGLSALRLIIKRN</sequence>
<evidence type="ECO:0000313" key="5">
    <source>
        <dbReference type="Proteomes" id="UP000192578"/>
    </source>
</evidence>
<dbReference type="Gene3D" id="3.40.50.410">
    <property type="entry name" value="von Willebrand factor, type A domain"/>
    <property type="match status" value="1"/>
</dbReference>
<organism evidence="4 5">
    <name type="scientific">Hypsibius exemplaris</name>
    <name type="common">Freshwater tardigrade</name>
    <dbReference type="NCBI Taxonomy" id="2072580"/>
    <lineage>
        <taxon>Eukaryota</taxon>
        <taxon>Metazoa</taxon>
        <taxon>Ecdysozoa</taxon>
        <taxon>Tardigrada</taxon>
        <taxon>Eutardigrada</taxon>
        <taxon>Parachela</taxon>
        <taxon>Hypsibioidea</taxon>
        <taxon>Hypsibiidae</taxon>
        <taxon>Hypsibius</taxon>
    </lineage>
</organism>
<dbReference type="EMBL" id="MTYJ01000042">
    <property type="protein sequence ID" value="OQV19139.1"/>
    <property type="molecule type" value="Genomic_DNA"/>
</dbReference>
<dbReference type="PANTHER" id="PTHR45737">
    <property type="entry name" value="VON WILLEBRAND FACTOR A DOMAIN-CONTAINING PROTEIN 5A"/>
    <property type="match status" value="1"/>
</dbReference>
<keyword evidence="5" id="KW-1185">Reference proteome</keyword>
<gene>
    <name evidence="4" type="ORF">BV898_06777</name>
</gene>
<dbReference type="InterPro" id="IPR002035">
    <property type="entry name" value="VWF_A"/>
</dbReference>
<feature type="domain" description="VWFA" evidence="2">
    <location>
        <begin position="238"/>
        <end position="407"/>
    </location>
</feature>
<name>A0A1W0WV98_HYPEX</name>
<evidence type="ECO:0000259" key="3">
    <source>
        <dbReference type="PROSITE" id="PS51468"/>
    </source>
</evidence>
<dbReference type="OrthoDB" id="1729737at2759"/>
<proteinExistence type="predicted"/>
<accession>A0A1W0WV98</accession>